<comment type="caution">
    <text evidence="9">The sequence shown here is derived from an EMBL/GenBank/DDBJ whole genome shotgun (WGS) entry which is preliminary data.</text>
</comment>
<evidence type="ECO:0000256" key="5">
    <source>
        <dbReference type="ARBA" id="ARBA00023004"/>
    </source>
</evidence>
<dbReference type="PANTHER" id="PTHR16557:SF11">
    <property type="entry name" value="ALPHA-KETOGLUTARATE-DEPENDENT DIOXYGENASE ALKB"/>
    <property type="match status" value="1"/>
</dbReference>
<dbReference type="GO" id="GO:0005737">
    <property type="term" value="C:cytoplasm"/>
    <property type="evidence" value="ECO:0007669"/>
    <property type="project" value="TreeGrafter"/>
</dbReference>
<protein>
    <recommendedName>
        <fullName evidence="8">Fe2OG dioxygenase domain-containing protein</fullName>
    </recommendedName>
</protein>
<dbReference type="InterPro" id="IPR027450">
    <property type="entry name" value="AlkB-like"/>
</dbReference>
<dbReference type="EMBL" id="SIDB01000001">
    <property type="protein sequence ID" value="KAI3438683.1"/>
    <property type="molecule type" value="Genomic_DNA"/>
</dbReference>
<accession>A0A9D4Z1U4</accession>
<dbReference type="PROSITE" id="PS51471">
    <property type="entry name" value="FE2OG_OXY"/>
    <property type="match status" value="1"/>
</dbReference>
<feature type="binding site" evidence="6">
    <location>
        <position position="323"/>
    </location>
    <ligand>
        <name>Fe cation</name>
        <dbReference type="ChEBI" id="CHEBI:24875"/>
        <note>catalytic</note>
    </ligand>
</feature>
<dbReference type="GO" id="GO:0035515">
    <property type="term" value="F:oxidative RNA demethylase activity"/>
    <property type="evidence" value="ECO:0007669"/>
    <property type="project" value="TreeGrafter"/>
</dbReference>
<gene>
    <name evidence="9" type="ORF">D9Q98_001103</name>
</gene>
<comment type="cofactor">
    <cofactor evidence="6">
        <name>Fe(2+)</name>
        <dbReference type="ChEBI" id="CHEBI:29033"/>
    </cofactor>
    <text evidence="6">Binds 1 Fe(2+) ion per subunit.</text>
</comment>
<dbReference type="GO" id="GO:0035513">
    <property type="term" value="P:oxidative RNA demethylation"/>
    <property type="evidence" value="ECO:0007669"/>
    <property type="project" value="TreeGrafter"/>
</dbReference>
<reference evidence="9" key="1">
    <citation type="journal article" date="2019" name="Plant J.">
        <title>Chlorella vulgaris genome assembly and annotation reveals the molecular basis for metabolic acclimation to high light conditions.</title>
        <authorList>
            <person name="Cecchin M."/>
            <person name="Marcolungo L."/>
            <person name="Rossato M."/>
            <person name="Girolomoni L."/>
            <person name="Cosentino E."/>
            <person name="Cuine S."/>
            <person name="Li-Beisson Y."/>
            <person name="Delledonne M."/>
            <person name="Ballottari M."/>
        </authorList>
    </citation>
    <scope>NUCLEOTIDE SEQUENCE</scope>
    <source>
        <strain evidence="9">211/11P</strain>
    </source>
</reference>
<evidence type="ECO:0000259" key="8">
    <source>
        <dbReference type="PROSITE" id="PS51471"/>
    </source>
</evidence>
<dbReference type="GO" id="GO:0008198">
    <property type="term" value="F:ferrous iron binding"/>
    <property type="evidence" value="ECO:0007669"/>
    <property type="project" value="TreeGrafter"/>
</dbReference>
<dbReference type="PANTHER" id="PTHR16557">
    <property type="entry name" value="ALKYLATED DNA REPAIR PROTEIN ALKB-RELATED"/>
    <property type="match status" value="1"/>
</dbReference>
<evidence type="ECO:0000256" key="6">
    <source>
        <dbReference type="PIRSR" id="PIRSR604574-2"/>
    </source>
</evidence>
<keyword evidence="2 6" id="KW-0479">Metal-binding</keyword>
<evidence type="ECO:0000256" key="3">
    <source>
        <dbReference type="ARBA" id="ARBA00022964"/>
    </source>
</evidence>
<evidence type="ECO:0000313" key="9">
    <source>
        <dbReference type="EMBL" id="KAI3438683.1"/>
    </source>
</evidence>
<sequence>MCESKGACSAFRAAEKRYQVRQDVVTRQANGRRRRMGFAERPVDLTDVLDPQSGAQHPGVTELSGVPFPPSLAARCCAFSFASHPGLLLIRSALDPSFQRQLVMDALQLFCEPPNHTNHVAAYPNGLSGVWAAAQQGLRLQLDPPGAPEQEPQQGRKAQAAASDGMWGREGSGPEAESLLRRLRWATLGPQYDWTRRRYLQGEDGVAHMPLPPLLRQLAVSLADLAADLLTQHSDCRGRPEQAASTAFRPNAALINYYRPGDTLNGHRDDAECCLDKPLVSLSLGCDAIFLLGGTTRDVAPTALLLHSGDALVLCGPARRCYHGVPRVLTDRPLPPAMRCCDSRGVGGDDGADGSSGEAGRRVGANHPFLPFERHMRCCRINISIRDTL</sequence>
<evidence type="ECO:0000313" key="10">
    <source>
        <dbReference type="Proteomes" id="UP001055712"/>
    </source>
</evidence>
<evidence type="ECO:0000256" key="1">
    <source>
        <dbReference type="ARBA" id="ARBA00007879"/>
    </source>
</evidence>
<dbReference type="GO" id="GO:0035516">
    <property type="term" value="F:broad specificity oxidative DNA demethylase activity"/>
    <property type="evidence" value="ECO:0007669"/>
    <property type="project" value="TreeGrafter"/>
</dbReference>
<evidence type="ECO:0000256" key="4">
    <source>
        <dbReference type="ARBA" id="ARBA00023002"/>
    </source>
</evidence>
<dbReference type="InterPro" id="IPR037151">
    <property type="entry name" value="AlkB-like_sf"/>
</dbReference>
<keyword evidence="3" id="KW-0223">Dioxygenase</keyword>
<dbReference type="Pfam" id="PF13532">
    <property type="entry name" value="2OG-FeII_Oxy_2"/>
    <property type="match status" value="1"/>
</dbReference>
<dbReference type="Proteomes" id="UP001055712">
    <property type="component" value="Unassembled WGS sequence"/>
</dbReference>
<reference evidence="9" key="2">
    <citation type="submission" date="2020-11" db="EMBL/GenBank/DDBJ databases">
        <authorList>
            <person name="Cecchin M."/>
            <person name="Marcolungo L."/>
            <person name="Rossato M."/>
            <person name="Girolomoni L."/>
            <person name="Cosentino E."/>
            <person name="Cuine S."/>
            <person name="Li-Beisson Y."/>
            <person name="Delledonne M."/>
            <person name="Ballottari M."/>
        </authorList>
    </citation>
    <scope>NUCLEOTIDE SEQUENCE</scope>
    <source>
        <strain evidence="9">211/11P</strain>
        <tissue evidence="9">Whole cell</tissue>
    </source>
</reference>
<keyword evidence="4" id="KW-0560">Oxidoreductase</keyword>
<proteinExistence type="inferred from homology"/>
<dbReference type="OrthoDB" id="6614653at2759"/>
<dbReference type="InterPro" id="IPR005123">
    <property type="entry name" value="Oxoglu/Fe-dep_dioxygenase_dom"/>
</dbReference>
<feature type="region of interest" description="Disordered" evidence="7">
    <location>
        <begin position="141"/>
        <end position="173"/>
    </location>
</feature>
<evidence type="ECO:0000256" key="2">
    <source>
        <dbReference type="ARBA" id="ARBA00022723"/>
    </source>
</evidence>
<dbReference type="SUPFAM" id="SSF51197">
    <property type="entry name" value="Clavaminate synthase-like"/>
    <property type="match status" value="1"/>
</dbReference>
<dbReference type="Gene3D" id="2.60.120.590">
    <property type="entry name" value="Alpha-ketoglutarate-dependent dioxygenase AlkB-like"/>
    <property type="match status" value="1"/>
</dbReference>
<dbReference type="InterPro" id="IPR004574">
    <property type="entry name" value="Alkb"/>
</dbReference>
<name>A0A9D4Z1U4_CHLVU</name>
<feature type="domain" description="Fe2OG dioxygenase" evidence="8">
    <location>
        <begin position="249"/>
        <end position="373"/>
    </location>
</feature>
<keyword evidence="10" id="KW-1185">Reference proteome</keyword>
<evidence type="ECO:0000256" key="7">
    <source>
        <dbReference type="SAM" id="MobiDB-lite"/>
    </source>
</evidence>
<keyword evidence="5 6" id="KW-0408">Iron</keyword>
<organism evidence="9 10">
    <name type="scientific">Chlorella vulgaris</name>
    <name type="common">Green alga</name>
    <dbReference type="NCBI Taxonomy" id="3077"/>
    <lineage>
        <taxon>Eukaryota</taxon>
        <taxon>Viridiplantae</taxon>
        <taxon>Chlorophyta</taxon>
        <taxon>core chlorophytes</taxon>
        <taxon>Trebouxiophyceae</taxon>
        <taxon>Chlorellales</taxon>
        <taxon>Chlorellaceae</taxon>
        <taxon>Chlorella clade</taxon>
        <taxon>Chlorella</taxon>
    </lineage>
</organism>
<dbReference type="AlphaFoldDB" id="A0A9D4Z1U4"/>
<comment type="similarity">
    <text evidence="1">Belongs to the alkB family.</text>
</comment>
<feature type="binding site" evidence="6">
    <location>
        <position position="269"/>
    </location>
    <ligand>
        <name>Fe cation</name>
        <dbReference type="ChEBI" id="CHEBI:24875"/>
        <note>catalytic</note>
    </ligand>
</feature>
<feature type="binding site" evidence="6">
    <location>
        <position position="267"/>
    </location>
    <ligand>
        <name>Fe cation</name>
        <dbReference type="ChEBI" id="CHEBI:24875"/>
        <note>catalytic</note>
    </ligand>
</feature>